<evidence type="ECO:0000313" key="2">
    <source>
        <dbReference type="Proteomes" id="UP001056120"/>
    </source>
</evidence>
<reference evidence="2" key="1">
    <citation type="journal article" date="2022" name="Mol. Ecol. Resour.">
        <title>The genomes of chicory, endive, great burdock and yacon provide insights into Asteraceae palaeo-polyploidization history and plant inulin production.</title>
        <authorList>
            <person name="Fan W."/>
            <person name="Wang S."/>
            <person name="Wang H."/>
            <person name="Wang A."/>
            <person name="Jiang F."/>
            <person name="Liu H."/>
            <person name="Zhao H."/>
            <person name="Xu D."/>
            <person name="Zhang Y."/>
        </authorList>
    </citation>
    <scope>NUCLEOTIDE SEQUENCE [LARGE SCALE GENOMIC DNA]</scope>
    <source>
        <strain evidence="2">cv. Yunnan</strain>
    </source>
</reference>
<gene>
    <name evidence="1" type="ORF">L1987_01482</name>
</gene>
<keyword evidence="2" id="KW-1185">Reference proteome</keyword>
<dbReference type="Proteomes" id="UP001056120">
    <property type="component" value="Linkage Group LG01"/>
</dbReference>
<name>A0ACB9K584_9ASTR</name>
<sequence length="169" mass="19004">MDSLNLQGDLDNKIQDVLRKSFDSLPRSSHKQLFLDIACFFVGESKYMVTILRGDLDAKSGIMTLINKCLLTVSPDTSKLMMHQLLQDMGRKIVCDESTHLIKRSRIWNDDESYCLLREGNVSDTIEGLELNIRNVGEGMRSEVRQRRSMNGIANSVTGGTLAALRARP</sequence>
<evidence type="ECO:0000313" key="1">
    <source>
        <dbReference type="EMBL" id="KAI3827409.1"/>
    </source>
</evidence>
<proteinExistence type="predicted"/>
<protein>
    <submittedName>
        <fullName evidence="1">Uncharacterized protein</fullName>
    </submittedName>
</protein>
<comment type="caution">
    <text evidence="1">The sequence shown here is derived from an EMBL/GenBank/DDBJ whole genome shotgun (WGS) entry which is preliminary data.</text>
</comment>
<dbReference type="EMBL" id="CM042018">
    <property type="protein sequence ID" value="KAI3827409.1"/>
    <property type="molecule type" value="Genomic_DNA"/>
</dbReference>
<accession>A0ACB9K584</accession>
<reference evidence="1 2" key="2">
    <citation type="journal article" date="2022" name="Mol. Ecol. Resour.">
        <title>The genomes of chicory, endive, great burdock and yacon provide insights into Asteraceae paleo-polyploidization history and plant inulin production.</title>
        <authorList>
            <person name="Fan W."/>
            <person name="Wang S."/>
            <person name="Wang H."/>
            <person name="Wang A."/>
            <person name="Jiang F."/>
            <person name="Liu H."/>
            <person name="Zhao H."/>
            <person name="Xu D."/>
            <person name="Zhang Y."/>
        </authorList>
    </citation>
    <scope>NUCLEOTIDE SEQUENCE [LARGE SCALE GENOMIC DNA]</scope>
    <source>
        <strain evidence="2">cv. Yunnan</strain>
        <tissue evidence="1">Leaves</tissue>
    </source>
</reference>
<organism evidence="1 2">
    <name type="scientific">Smallanthus sonchifolius</name>
    <dbReference type="NCBI Taxonomy" id="185202"/>
    <lineage>
        <taxon>Eukaryota</taxon>
        <taxon>Viridiplantae</taxon>
        <taxon>Streptophyta</taxon>
        <taxon>Embryophyta</taxon>
        <taxon>Tracheophyta</taxon>
        <taxon>Spermatophyta</taxon>
        <taxon>Magnoliopsida</taxon>
        <taxon>eudicotyledons</taxon>
        <taxon>Gunneridae</taxon>
        <taxon>Pentapetalae</taxon>
        <taxon>asterids</taxon>
        <taxon>campanulids</taxon>
        <taxon>Asterales</taxon>
        <taxon>Asteraceae</taxon>
        <taxon>Asteroideae</taxon>
        <taxon>Heliantheae alliance</taxon>
        <taxon>Millerieae</taxon>
        <taxon>Smallanthus</taxon>
    </lineage>
</organism>